<comment type="cofactor">
    <cofactor evidence="2">
        <name>Mg(2+)</name>
        <dbReference type="ChEBI" id="CHEBI:18420"/>
    </cofactor>
</comment>
<evidence type="ECO:0000256" key="7">
    <source>
        <dbReference type="ARBA" id="ARBA00022801"/>
    </source>
</evidence>
<dbReference type="GO" id="GO:0004518">
    <property type="term" value="F:nuclease activity"/>
    <property type="evidence" value="ECO:0007669"/>
    <property type="project" value="UniProtKB-KW"/>
</dbReference>
<dbReference type="AlphaFoldDB" id="A0A2B7YQR7"/>
<dbReference type="Gene3D" id="3.60.10.10">
    <property type="entry name" value="Endonuclease/exonuclease/phosphatase"/>
    <property type="match status" value="1"/>
</dbReference>
<evidence type="ECO:0000256" key="9">
    <source>
        <dbReference type="ARBA" id="ARBA00023204"/>
    </source>
</evidence>
<evidence type="ECO:0000256" key="8">
    <source>
        <dbReference type="ARBA" id="ARBA00022842"/>
    </source>
</evidence>
<evidence type="ECO:0000256" key="3">
    <source>
        <dbReference type="ARBA" id="ARBA00004322"/>
    </source>
</evidence>
<dbReference type="GO" id="GO:0005737">
    <property type="term" value="C:cytoplasm"/>
    <property type="evidence" value="ECO:0007669"/>
    <property type="project" value="TreeGrafter"/>
</dbReference>
<dbReference type="Pfam" id="PF03372">
    <property type="entry name" value="Exo_endo_phos"/>
    <property type="match status" value="1"/>
</dbReference>
<evidence type="ECO:0000256" key="11">
    <source>
        <dbReference type="SAM" id="MobiDB-lite"/>
    </source>
</evidence>
<dbReference type="OrthoDB" id="9975959at2759"/>
<evidence type="ECO:0000256" key="10">
    <source>
        <dbReference type="ARBA" id="ARBA00023242"/>
    </source>
</evidence>
<evidence type="ECO:0000256" key="6">
    <source>
        <dbReference type="ARBA" id="ARBA00022763"/>
    </source>
</evidence>
<evidence type="ECO:0000259" key="12">
    <source>
        <dbReference type="Pfam" id="PF03372"/>
    </source>
</evidence>
<keyword evidence="8" id="KW-0460">Magnesium</keyword>
<keyword evidence="5" id="KW-0479">Metal-binding</keyword>
<reference evidence="13 14" key="1">
    <citation type="submission" date="2017-10" db="EMBL/GenBank/DDBJ databases">
        <title>Comparative genomics in systemic dimorphic fungi from Ajellomycetaceae.</title>
        <authorList>
            <person name="Munoz J.F."/>
            <person name="Mcewen J.G."/>
            <person name="Clay O.K."/>
            <person name="Cuomo C.A."/>
        </authorList>
    </citation>
    <scope>NUCLEOTIDE SEQUENCE [LARGE SCALE GENOMIC DNA]</scope>
    <source>
        <strain evidence="13 14">UAMH7299</strain>
    </source>
</reference>
<evidence type="ECO:0000256" key="5">
    <source>
        <dbReference type="ARBA" id="ARBA00022723"/>
    </source>
</evidence>
<protein>
    <recommendedName>
        <fullName evidence="12">Endonuclease/exonuclease/phosphatase domain-containing protein</fullName>
    </recommendedName>
</protein>
<dbReference type="EMBL" id="PDNA01000026">
    <property type="protein sequence ID" value="PGH23228.1"/>
    <property type="molecule type" value="Genomic_DNA"/>
</dbReference>
<comment type="caution">
    <text evidence="13">The sequence shown here is derived from an EMBL/GenBank/DDBJ whole genome shotgun (WGS) entry which is preliminary data.</text>
</comment>
<evidence type="ECO:0000256" key="2">
    <source>
        <dbReference type="ARBA" id="ARBA00001946"/>
    </source>
</evidence>
<dbReference type="Proteomes" id="UP000224634">
    <property type="component" value="Unassembled WGS sequence"/>
</dbReference>
<keyword evidence="14" id="KW-1185">Reference proteome</keyword>
<comment type="subcellular location">
    <subcellularLocation>
        <location evidence="3">Nucleus</location>
        <location evidence="3">PML body</location>
    </subcellularLocation>
</comment>
<gene>
    <name evidence="13" type="ORF">AJ80_02644</name>
</gene>
<dbReference type="InterPro" id="IPR051547">
    <property type="entry name" value="TDP2-like"/>
</dbReference>
<dbReference type="InterPro" id="IPR005135">
    <property type="entry name" value="Endo/exonuclease/phosphatase"/>
</dbReference>
<evidence type="ECO:0000256" key="1">
    <source>
        <dbReference type="ARBA" id="ARBA00001936"/>
    </source>
</evidence>
<dbReference type="InterPro" id="IPR036691">
    <property type="entry name" value="Endo/exonu/phosph_ase_sf"/>
</dbReference>
<feature type="region of interest" description="Disordered" evidence="11">
    <location>
        <begin position="1"/>
        <end position="21"/>
    </location>
</feature>
<evidence type="ECO:0000256" key="4">
    <source>
        <dbReference type="ARBA" id="ARBA00022722"/>
    </source>
</evidence>
<evidence type="ECO:0000313" key="13">
    <source>
        <dbReference type="EMBL" id="PGH23228.1"/>
    </source>
</evidence>
<dbReference type="PANTHER" id="PTHR15822:SF4">
    <property type="entry name" value="TYROSYL-DNA PHOSPHODIESTERASE 2"/>
    <property type="match status" value="1"/>
</dbReference>
<dbReference type="CDD" id="cd09080">
    <property type="entry name" value="TDP2"/>
    <property type="match status" value="1"/>
</dbReference>
<dbReference type="PANTHER" id="PTHR15822">
    <property type="entry name" value="TRAF AND TNF RECEPTOR-ASSOCIATED PROTEIN"/>
    <property type="match status" value="1"/>
</dbReference>
<dbReference type="GO" id="GO:0003697">
    <property type="term" value="F:single-stranded DNA binding"/>
    <property type="evidence" value="ECO:0007669"/>
    <property type="project" value="TreeGrafter"/>
</dbReference>
<keyword evidence="6" id="KW-0227">DNA damage</keyword>
<dbReference type="GO" id="GO:0070260">
    <property type="term" value="F:5'-tyrosyl-DNA phosphodiesterase activity"/>
    <property type="evidence" value="ECO:0007669"/>
    <property type="project" value="TreeGrafter"/>
</dbReference>
<evidence type="ECO:0000313" key="14">
    <source>
        <dbReference type="Proteomes" id="UP000224634"/>
    </source>
</evidence>
<dbReference type="GO" id="GO:0046872">
    <property type="term" value="F:metal ion binding"/>
    <property type="evidence" value="ECO:0007669"/>
    <property type="project" value="UniProtKB-KW"/>
</dbReference>
<comment type="cofactor">
    <cofactor evidence="1">
        <name>Mn(2+)</name>
        <dbReference type="ChEBI" id="CHEBI:29035"/>
    </cofactor>
</comment>
<keyword evidence="10" id="KW-0539">Nucleus</keyword>
<keyword evidence="9" id="KW-0234">DNA repair</keyword>
<keyword evidence="4" id="KW-0540">Nuclease</keyword>
<dbReference type="GO" id="GO:0006302">
    <property type="term" value="P:double-strand break repair"/>
    <property type="evidence" value="ECO:0007669"/>
    <property type="project" value="TreeGrafter"/>
</dbReference>
<sequence length="348" mass="39495">METNNTSPSDASPKPSTRKPHRLAWALNRERNLIPQDWYQFDGEEWELASNSDDAGDFKRFRIITWNIDFSRGFDEPRMASALRYLEDLITSPPSPFSGDDLVVIMLQEMRGSDLKQIRDARWVQERFAITDLTSSHWHDATYGTTTLIDRRFLVTDVFRVPWLSQYGRDGLFVDIIVGGSHQGSEPRKLRLCNSHLESLPSNPPIRPLQVAAAAPYLHAEEVHAAVLAGDANAIQPSDRHIADDNNLRDAYLALGGVEDTEEGYTWGYQSSKWDQERFPPVRMDKVFYCGGFAASVLTRIGVGLKVDGEEHRRQMMEEGGREWVTDHYGLLVQMDILDEKPAAAETE</sequence>
<name>A0A2B7YQR7_POLH7</name>
<organism evidence="13 14">
    <name type="scientific">Polytolypa hystricis (strain UAMH7299)</name>
    <dbReference type="NCBI Taxonomy" id="1447883"/>
    <lineage>
        <taxon>Eukaryota</taxon>
        <taxon>Fungi</taxon>
        <taxon>Dikarya</taxon>
        <taxon>Ascomycota</taxon>
        <taxon>Pezizomycotina</taxon>
        <taxon>Eurotiomycetes</taxon>
        <taxon>Eurotiomycetidae</taxon>
        <taxon>Onygenales</taxon>
        <taxon>Onygenales incertae sedis</taxon>
        <taxon>Polytolypa</taxon>
    </lineage>
</organism>
<keyword evidence="7" id="KW-0378">Hydrolase</keyword>
<feature type="domain" description="Endonuclease/exonuclease/phosphatase" evidence="12">
    <location>
        <begin position="64"/>
        <end position="328"/>
    </location>
</feature>
<feature type="compositionally biased region" description="Polar residues" evidence="11">
    <location>
        <begin position="1"/>
        <end position="10"/>
    </location>
</feature>
<dbReference type="SUPFAM" id="SSF56219">
    <property type="entry name" value="DNase I-like"/>
    <property type="match status" value="1"/>
</dbReference>
<proteinExistence type="predicted"/>
<accession>A0A2B7YQR7</accession>